<name>T2J1G8_CROWT</name>
<evidence type="ECO:0008006" key="4">
    <source>
        <dbReference type="Google" id="ProtNLM"/>
    </source>
</evidence>
<dbReference type="InterPro" id="IPR013424">
    <property type="entry name" value="Ice-binding_C"/>
</dbReference>
<protein>
    <recommendedName>
        <fullName evidence="4">PEP-CTERM protein-sorting domain-containing protein</fullName>
    </recommendedName>
</protein>
<dbReference type="EMBL" id="CAQL01001173">
    <property type="protein sequence ID" value="CCQ59118.1"/>
    <property type="molecule type" value="Genomic_DNA"/>
</dbReference>
<comment type="caution">
    <text evidence="2">The sequence shown here is derived from an EMBL/GenBank/DDBJ whole genome shotgun (WGS) entry which is preliminary data.</text>
</comment>
<reference evidence="2 3" key="2">
    <citation type="submission" date="2013-09" db="EMBL/GenBank/DDBJ databases">
        <title>Whole genome comparison of six Crocosphaera watsonii strains with differing phenotypes.</title>
        <authorList>
            <person name="Bench S.R."/>
            <person name="Heller P."/>
            <person name="Frank I."/>
            <person name="Arciniega M."/>
            <person name="Shilova I.N."/>
            <person name="Zehr J.P."/>
        </authorList>
    </citation>
    <scope>NUCLEOTIDE SEQUENCE [LARGE SCALE GENOMIC DNA]</scope>
    <source>
        <strain evidence="2 3">WH 0005</strain>
    </source>
</reference>
<accession>T2J1G8</accession>
<keyword evidence="1" id="KW-0732">Signal</keyword>
<evidence type="ECO:0000256" key="1">
    <source>
        <dbReference type="SAM" id="SignalP"/>
    </source>
</evidence>
<proteinExistence type="predicted"/>
<reference evidence="2 3" key="1">
    <citation type="submission" date="2013-01" db="EMBL/GenBank/DDBJ databases">
        <authorList>
            <person name="Bench S."/>
        </authorList>
    </citation>
    <scope>NUCLEOTIDE SEQUENCE [LARGE SCALE GENOMIC DNA]</scope>
    <source>
        <strain evidence="2 3">WH 0005</strain>
    </source>
</reference>
<evidence type="ECO:0000313" key="2">
    <source>
        <dbReference type="EMBL" id="CCQ59118.1"/>
    </source>
</evidence>
<dbReference type="Proteomes" id="UP000017981">
    <property type="component" value="Unassembled WGS sequence"/>
</dbReference>
<feature type="chain" id="PRO_5004601991" description="PEP-CTERM protein-sorting domain-containing protein" evidence="1">
    <location>
        <begin position="31"/>
        <end position="116"/>
    </location>
</feature>
<evidence type="ECO:0000313" key="3">
    <source>
        <dbReference type="Proteomes" id="UP000017981"/>
    </source>
</evidence>
<gene>
    <name evidence="2" type="ORF">CWATWH0005_4664</name>
</gene>
<sequence length="116" mass="12613">MQRNMNVKLKTLASASAVVLAIGFQSIAQANTGVTTNPSWFETAWEEGTEEYEDRIEIHASNTDDKVDDAYSGVKQPLVEADVSPTTIPEPSSVIGLGMLTLFALGTRLKRKARQS</sequence>
<feature type="signal peptide" evidence="1">
    <location>
        <begin position="1"/>
        <end position="30"/>
    </location>
</feature>
<organism evidence="2 3">
    <name type="scientific">Crocosphaera watsonii WH 0005</name>
    <dbReference type="NCBI Taxonomy" id="423472"/>
    <lineage>
        <taxon>Bacteria</taxon>
        <taxon>Bacillati</taxon>
        <taxon>Cyanobacteriota</taxon>
        <taxon>Cyanophyceae</taxon>
        <taxon>Oscillatoriophycideae</taxon>
        <taxon>Chroococcales</taxon>
        <taxon>Aphanothecaceae</taxon>
        <taxon>Crocosphaera</taxon>
    </lineage>
</organism>
<dbReference type="AlphaFoldDB" id="T2J1G8"/>
<dbReference type="NCBIfam" id="TIGR02595">
    <property type="entry name" value="PEP_CTERM"/>
    <property type="match status" value="1"/>
</dbReference>